<dbReference type="Pfam" id="PF00931">
    <property type="entry name" value="NB-ARC"/>
    <property type="match status" value="1"/>
</dbReference>
<dbReference type="InterPro" id="IPR058922">
    <property type="entry name" value="WHD_DRP"/>
</dbReference>
<dbReference type="PRINTS" id="PR00364">
    <property type="entry name" value="DISEASERSIST"/>
</dbReference>
<sequence>MVEIVTGAISTLLPKLGEVLRKEYQLHKTVRGEIMFLMAELERMQAAILEISESDEPNKLVKLWVRDVRELSYDIEDTIDSFMVHFDKHRSFRGFIDRSLNLLTKFKIRHKIGANIRDIKSHIKEVSELRDRYKVDGVTVARPVGHQTVDSLRLQSALYKNVSELVGTKKKTDDLVSRLMEMHDDVESKRNLKVVSIVGFGGLGKTTLASVVYHKLKLEFDCGAFVSISLHPNMVGVFKNMLRQLDEKTYLNINGETWEEVQLIDELRKFLQNKRYIVVIDDIWSKSVWKTIKYALVDNQLGSRIITTTRAVDVAEQVGGAYKLEPLSPDDSIKLFNQIIFHSEDKCHPYHLSEVSQKILKKCGGIPLAIITIASMLASKKGNQHEYWYKVYHSMGSGLEDSPDLRNMRRILSISYYDLPPHLKTCLLYLSSYPEDYLSTRETLIWKWVGEGFVETKQGSSFYQVGGEYIYELMNKGMIQPACDIVNDYPEYYRVHDMVLDLITSLSNEEHFLTRLDGHPSLSLPKKIRRLSIQTNEEEDVKQLATISLCHLRSLTVCGQGLSSLLPTLPSMCPFLRVLDFSGCDKVENQHCKDICKLFHLRYLRLYGTSISELPKEIANLQFLQVLDISITNIKELPPTFIQLKQLVYLHFPNMMRLPDGLGSLNRLQEIPNVITIDSPTMLHDLGCLSKLRRLTIYFDKWDESYEKPFIQCLSNLVSLELLEVDGTLGSTCGSLSPGPQRLQSIDMSFCTLTAFPGWMSSLCSLSSLHLILLTLGEDELQVLGSIPHLNDLYISISVNKAIHDKNKRLVIGKGCPFLCLTQFSLASSSMYVGFAQGAMQKVRDLSLYFGVSETMGQFGDFDFGLENLSSLEHVDVWMRCFGSKTGEADDAEIAIKRSLQLNPNNPTMELEKV</sequence>
<dbReference type="InterPro" id="IPR002182">
    <property type="entry name" value="NB-ARC"/>
</dbReference>
<name>A2ZF91_ORYSI</name>
<dbReference type="GO" id="GO:0043531">
    <property type="term" value="F:ADP binding"/>
    <property type="evidence" value="ECO:0007669"/>
    <property type="project" value="InterPro"/>
</dbReference>
<dbReference type="SUPFAM" id="SSF52058">
    <property type="entry name" value="L domain-like"/>
    <property type="match status" value="1"/>
</dbReference>
<dbReference type="InterPro" id="IPR042197">
    <property type="entry name" value="Apaf_helical"/>
</dbReference>
<keyword evidence="6" id="KW-0175">Coiled coil</keyword>
<dbReference type="InterPro" id="IPR036388">
    <property type="entry name" value="WH-like_DNA-bd_sf"/>
</dbReference>
<dbReference type="STRING" id="39946.A2ZF91"/>
<dbReference type="CDD" id="cd14798">
    <property type="entry name" value="RX-CC_like"/>
    <property type="match status" value="1"/>
</dbReference>
<feature type="domain" description="NB-ARC" evidence="7">
    <location>
        <begin position="173"/>
        <end position="345"/>
    </location>
</feature>
<reference evidence="11 12" key="1">
    <citation type="journal article" date="2005" name="PLoS Biol.">
        <title>The genomes of Oryza sativa: a history of duplications.</title>
        <authorList>
            <person name="Yu J."/>
            <person name="Wang J."/>
            <person name="Lin W."/>
            <person name="Li S."/>
            <person name="Li H."/>
            <person name="Zhou J."/>
            <person name="Ni P."/>
            <person name="Dong W."/>
            <person name="Hu S."/>
            <person name="Zeng C."/>
            <person name="Zhang J."/>
            <person name="Zhang Y."/>
            <person name="Li R."/>
            <person name="Xu Z."/>
            <person name="Li S."/>
            <person name="Li X."/>
            <person name="Zheng H."/>
            <person name="Cong L."/>
            <person name="Lin L."/>
            <person name="Yin J."/>
            <person name="Geng J."/>
            <person name="Li G."/>
            <person name="Shi J."/>
            <person name="Liu J."/>
            <person name="Lv H."/>
            <person name="Li J."/>
            <person name="Wang J."/>
            <person name="Deng Y."/>
            <person name="Ran L."/>
            <person name="Shi X."/>
            <person name="Wang X."/>
            <person name="Wu Q."/>
            <person name="Li C."/>
            <person name="Ren X."/>
            <person name="Wang J."/>
            <person name="Wang X."/>
            <person name="Li D."/>
            <person name="Liu D."/>
            <person name="Zhang X."/>
            <person name="Ji Z."/>
            <person name="Zhao W."/>
            <person name="Sun Y."/>
            <person name="Zhang Z."/>
            <person name="Bao J."/>
            <person name="Han Y."/>
            <person name="Dong L."/>
            <person name="Ji J."/>
            <person name="Chen P."/>
            <person name="Wu S."/>
            <person name="Liu J."/>
            <person name="Xiao Y."/>
            <person name="Bu D."/>
            <person name="Tan J."/>
            <person name="Yang L."/>
            <person name="Ye C."/>
            <person name="Zhang J."/>
            <person name="Xu J."/>
            <person name="Zhou Y."/>
            <person name="Yu Y."/>
            <person name="Zhang B."/>
            <person name="Zhuang S."/>
            <person name="Wei H."/>
            <person name="Liu B."/>
            <person name="Lei M."/>
            <person name="Yu H."/>
            <person name="Li Y."/>
            <person name="Xu H."/>
            <person name="Wei S."/>
            <person name="He X."/>
            <person name="Fang L."/>
            <person name="Zhang Z."/>
            <person name="Zhang Y."/>
            <person name="Huang X."/>
            <person name="Su Z."/>
            <person name="Tong W."/>
            <person name="Li J."/>
            <person name="Tong Z."/>
            <person name="Li S."/>
            <person name="Ye J."/>
            <person name="Wang L."/>
            <person name="Fang L."/>
            <person name="Lei T."/>
            <person name="Chen C."/>
            <person name="Chen H."/>
            <person name="Xu Z."/>
            <person name="Li H."/>
            <person name="Huang H."/>
            <person name="Zhang F."/>
            <person name="Xu H."/>
            <person name="Li N."/>
            <person name="Zhao C."/>
            <person name="Li S."/>
            <person name="Dong L."/>
            <person name="Huang Y."/>
            <person name="Li L."/>
            <person name="Xi Y."/>
            <person name="Qi Q."/>
            <person name="Li W."/>
            <person name="Zhang B."/>
            <person name="Hu W."/>
            <person name="Zhang Y."/>
            <person name="Tian X."/>
            <person name="Jiao Y."/>
            <person name="Liang X."/>
            <person name="Jin J."/>
            <person name="Gao L."/>
            <person name="Zheng W."/>
            <person name="Hao B."/>
            <person name="Liu S."/>
            <person name="Wang W."/>
            <person name="Yuan L."/>
            <person name="Cao M."/>
            <person name="McDermott J."/>
            <person name="Samudrala R."/>
            <person name="Wang J."/>
            <person name="Wong G.K."/>
            <person name="Yang H."/>
        </authorList>
    </citation>
    <scope>NUCLEOTIDE SEQUENCE [LARGE SCALE GENOMIC DNA]</scope>
    <source>
        <strain evidence="12">cv. 93-11</strain>
    </source>
</reference>
<evidence type="ECO:0000259" key="7">
    <source>
        <dbReference type="Pfam" id="PF00931"/>
    </source>
</evidence>
<dbReference type="GO" id="GO:0002758">
    <property type="term" value="P:innate immune response-activating signaling pathway"/>
    <property type="evidence" value="ECO:0007669"/>
    <property type="project" value="UniProtKB-ARBA"/>
</dbReference>
<evidence type="ECO:0000256" key="1">
    <source>
        <dbReference type="ARBA" id="ARBA00008894"/>
    </source>
</evidence>
<evidence type="ECO:0000256" key="5">
    <source>
        <dbReference type="ARBA" id="ARBA00022821"/>
    </source>
</evidence>
<dbReference type="EMBL" id="CM000136">
    <property type="protein sequence ID" value="EAY81275.1"/>
    <property type="molecule type" value="Genomic_DNA"/>
</dbReference>
<dbReference type="Pfam" id="PF18052">
    <property type="entry name" value="Rx_N"/>
    <property type="match status" value="1"/>
</dbReference>
<evidence type="ECO:0000313" key="11">
    <source>
        <dbReference type="EMBL" id="EAY81275.1"/>
    </source>
</evidence>
<dbReference type="Gene3D" id="3.40.50.300">
    <property type="entry name" value="P-loop containing nucleotide triphosphate hydrolases"/>
    <property type="match status" value="1"/>
</dbReference>
<keyword evidence="5" id="KW-0611">Plant defense</keyword>
<dbReference type="FunFam" id="3.40.50.300:FF:001091">
    <property type="entry name" value="Probable disease resistance protein At1g61300"/>
    <property type="match status" value="1"/>
</dbReference>
<keyword evidence="3" id="KW-0677">Repeat</keyword>
<keyword evidence="12" id="KW-1185">Reference proteome</keyword>
<evidence type="ECO:0000256" key="4">
    <source>
        <dbReference type="ARBA" id="ARBA00022741"/>
    </source>
</evidence>
<evidence type="ECO:0000313" key="12">
    <source>
        <dbReference type="Proteomes" id="UP000007015"/>
    </source>
</evidence>
<dbReference type="InterPro" id="IPR027417">
    <property type="entry name" value="P-loop_NTPase"/>
</dbReference>
<dbReference type="GO" id="GO:0009626">
    <property type="term" value="P:plant-type hypersensitive response"/>
    <property type="evidence" value="ECO:0007669"/>
    <property type="project" value="UniProtKB-ARBA"/>
</dbReference>
<dbReference type="Proteomes" id="UP000007015">
    <property type="component" value="Chromosome 11"/>
</dbReference>
<dbReference type="Pfam" id="PF23559">
    <property type="entry name" value="WHD_DRP"/>
    <property type="match status" value="1"/>
</dbReference>
<dbReference type="FunFam" id="1.10.10.10:FF:000322">
    <property type="entry name" value="Probable disease resistance protein At1g63360"/>
    <property type="match status" value="1"/>
</dbReference>
<keyword evidence="2" id="KW-0433">Leucine-rich repeat</keyword>
<proteinExistence type="inferred from homology"/>
<evidence type="ECO:0000256" key="6">
    <source>
        <dbReference type="ARBA" id="ARBA00023054"/>
    </source>
</evidence>
<dbReference type="InterPro" id="IPR041118">
    <property type="entry name" value="Rx_N"/>
</dbReference>
<dbReference type="GO" id="GO:0042742">
    <property type="term" value="P:defense response to bacterium"/>
    <property type="evidence" value="ECO:0007669"/>
    <property type="project" value="UniProtKB-ARBA"/>
</dbReference>
<feature type="domain" description="Disease resistance protein winged helix" evidence="9">
    <location>
        <begin position="433"/>
        <end position="503"/>
    </location>
</feature>
<dbReference type="OMA" id="LFHQRIY"/>
<dbReference type="InterPro" id="IPR038005">
    <property type="entry name" value="RX-like_CC"/>
</dbReference>
<evidence type="ECO:0000256" key="3">
    <source>
        <dbReference type="ARBA" id="ARBA00022737"/>
    </source>
</evidence>
<dbReference type="AlphaFoldDB" id="A2ZF91"/>
<dbReference type="InterPro" id="IPR032675">
    <property type="entry name" value="LRR_dom_sf"/>
</dbReference>
<dbReference type="SUPFAM" id="SSF52540">
    <property type="entry name" value="P-loop containing nucleoside triphosphate hydrolases"/>
    <property type="match status" value="1"/>
</dbReference>
<evidence type="ECO:0000259" key="9">
    <source>
        <dbReference type="Pfam" id="PF23559"/>
    </source>
</evidence>
<dbReference type="Gene3D" id="3.80.10.10">
    <property type="entry name" value="Ribonuclease Inhibitor"/>
    <property type="match status" value="1"/>
</dbReference>
<dbReference type="PANTHER" id="PTHR23155">
    <property type="entry name" value="DISEASE RESISTANCE PROTEIN RP"/>
    <property type="match status" value="1"/>
</dbReference>
<dbReference type="PANTHER" id="PTHR23155:SF1229">
    <property type="entry name" value="OS11G0550500 PROTEIN"/>
    <property type="match status" value="1"/>
</dbReference>
<accession>A2ZF91</accession>
<dbReference type="Gene3D" id="1.10.10.10">
    <property type="entry name" value="Winged helix-like DNA-binding domain superfamily/Winged helix DNA-binding domain"/>
    <property type="match status" value="1"/>
</dbReference>
<dbReference type="Gramene" id="BGIOSGA035429-TA">
    <property type="protein sequence ID" value="BGIOSGA035429-PA"/>
    <property type="gene ID" value="BGIOSGA035429"/>
</dbReference>
<dbReference type="InterPro" id="IPR044974">
    <property type="entry name" value="Disease_R_plants"/>
</dbReference>
<feature type="domain" description="Disease resistance R13L4/SHOC-2-like LRR" evidence="10">
    <location>
        <begin position="551"/>
        <end position="909"/>
    </location>
</feature>
<dbReference type="Gene3D" id="1.10.8.430">
    <property type="entry name" value="Helical domain of apoptotic protease-activating factors"/>
    <property type="match status" value="1"/>
</dbReference>
<dbReference type="Gene3D" id="1.20.5.4130">
    <property type="match status" value="1"/>
</dbReference>
<evidence type="ECO:0000256" key="2">
    <source>
        <dbReference type="ARBA" id="ARBA00022614"/>
    </source>
</evidence>
<dbReference type="HOGENOM" id="CLU_000837_25_0_1"/>
<organism evidence="11 12">
    <name type="scientific">Oryza sativa subsp. indica</name>
    <name type="common">Rice</name>
    <dbReference type="NCBI Taxonomy" id="39946"/>
    <lineage>
        <taxon>Eukaryota</taxon>
        <taxon>Viridiplantae</taxon>
        <taxon>Streptophyta</taxon>
        <taxon>Embryophyta</taxon>
        <taxon>Tracheophyta</taxon>
        <taxon>Spermatophyta</taxon>
        <taxon>Magnoliopsida</taxon>
        <taxon>Liliopsida</taxon>
        <taxon>Poales</taxon>
        <taxon>Poaceae</taxon>
        <taxon>BOP clade</taxon>
        <taxon>Oryzoideae</taxon>
        <taxon>Oryzeae</taxon>
        <taxon>Oryzinae</taxon>
        <taxon>Oryza</taxon>
        <taxon>Oryza sativa</taxon>
    </lineage>
</organism>
<evidence type="ECO:0000259" key="10">
    <source>
        <dbReference type="Pfam" id="PF23598"/>
    </source>
</evidence>
<evidence type="ECO:0000259" key="8">
    <source>
        <dbReference type="Pfam" id="PF18052"/>
    </source>
</evidence>
<dbReference type="InterPro" id="IPR055414">
    <property type="entry name" value="LRR_R13L4/SHOC2-like"/>
</dbReference>
<comment type="similarity">
    <text evidence="1">Belongs to the disease resistance NB-LRR family.</text>
</comment>
<protein>
    <submittedName>
        <fullName evidence="11">Uncharacterized protein</fullName>
    </submittedName>
</protein>
<gene>
    <name evidence="11" type="ORF">OsI_36455</name>
</gene>
<feature type="domain" description="Disease resistance N-terminal" evidence="8">
    <location>
        <begin position="8"/>
        <end position="95"/>
    </location>
</feature>
<dbReference type="Pfam" id="PF23598">
    <property type="entry name" value="LRR_14"/>
    <property type="match status" value="1"/>
</dbReference>
<keyword evidence="4" id="KW-0547">Nucleotide-binding</keyword>